<evidence type="ECO:0000256" key="6">
    <source>
        <dbReference type="ARBA" id="ARBA00023122"/>
    </source>
</evidence>
<dbReference type="PANTHER" id="PTHR43099">
    <property type="entry name" value="UPF0053 PROTEIN YRKA"/>
    <property type="match status" value="1"/>
</dbReference>
<proteinExistence type="predicted"/>
<dbReference type="InterPro" id="IPR016169">
    <property type="entry name" value="FAD-bd_PCMH_sub2"/>
</dbReference>
<dbReference type="EMBL" id="CP117880">
    <property type="protein sequence ID" value="WDF67850.1"/>
    <property type="molecule type" value="Genomic_DNA"/>
</dbReference>
<feature type="domain" description="CNNM transmembrane" evidence="12">
    <location>
        <begin position="1"/>
        <end position="201"/>
    </location>
</feature>
<gene>
    <name evidence="13" type="ORF">PQ465_16300</name>
</gene>
<dbReference type="SMART" id="SM01091">
    <property type="entry name" value="CorC_HlyC"/>
    <property type="match status" value="1"/>
</dbReference>
<dbReference type="InterPro" id="IPR046342">
    <property type="entry name" value="CBS_dom_sf"/>
</dbReference>
<evidence type="ECO:0000256" key="1">
    <source>
        <dbReference type="ARBA" id="ARBA00004651"/>
    </source>
</evidence>
<dbReference type="InterPro" id="IPR000644">
    <property type="entry name" value="CBS_dom"/>
</dbReference>
<evidence type="ECO:0000259" key="12">
    <source>
        <dbReference type="PROSITE" id="PS51846"/>
    </source>
</evidence>
<dbReference type="InterPro" id="IPR044751">
    <property type="entry name" value="Ion_transp-like_CBS"/>
</dbReference>
<dbReference type="InterPro" id="IPR002550">
    <property type="entry name" value="CNNM"/>
</dbReference>
<name>A0ABY7WEC9_9SPHI</name>
<evidence type="ECO:0000256" key="7">
    <source>
        <dbReference type="ARBA" id="ARBA00023136"/>
    </source>
</evidence>
<dbReference type="RefSeq" id="WP_274266580.1">
    <property type="nucleotide sequence ID" value="NZ_CP117880.1"/>
</dbReference>
<feature type="transmembrane region" description="Helical" evidence="10">
    <location>
        <begin position="57"/>
        <end position="76"/>
    </location>
</feature>
<evidence type="ECO:0000256" key="4">
    <source>
        <dbReference type="ARBA" id="ARBA00022737"/>
    </source>
</evidence>
<keyword evidence="14" id="KW-1185">Reference proteome</keyword>
<accession>A0ABY7WEC9</accession>
<dbReference type="PROSITE" id="PS51371">
    <property type="entry name" value="CBS"/>
    <property type="match status" value="2"/>
</dbReference>
<dbReference type="Pfam" id="PF00571">
    <property type="entry name" value="CBS"/>
    <property type="match status" value="2"/>
</dbReference>
<dbReference type="Gene3D" id="3.30.465.10">
    <property type="match status" value="1"/>
</dbReference>
<feature type="transmembrane region" description="Helical" evidence="10">
    <location>
        <begin position="145"/>
        <end position="165"/>
    </location>
</feature>
<evidence type="ECO:0000256" key="10">
    <source>
        <dbReference type="SAM" id="Phobius"/>
    </source>
</evidence>
<dbReference type="Proteomes" id="UP001221558">
    <property type="component" value="Chromosome"/>
</dbReference>
<evidence type="ECO:0000256" key="8">
    <source>
        <dbReference type="PROSITE-ProRule" id="PRU00703"/>
    </source>
</evidence>
<feature type="domain" description="CBS" evidence="11">
    <location>
        <begin position="220"/>
        <end position="279"/>
    </location>
</feature>
<dbReference type="SMART" id="SM00116">
    <property type="entry name" value="CBS"/>
    <property type="match status" value="2"/>
</dbReference>
<evidence type="ECO:0000313" key="13">
    <source>
        <dbReference type="EMBL" id="WDF67850.1"/>
    </source>
</evidence>
<feature type="domain" description="CBS" evidence="11">
    <location>
        <begin position="284"/>
        <end position="341"/>
    </location>
</feature>
<keyword evidence="4" id="KW-0677">Repeat</keyword>
<keyword evidence="5 9" id="KW-1133">Transmembrane helix</keyword>
<keyword evidence="6 8" id="KW-0129">CBS domain</keyword>
<dbReference type="PROSITE" id="PS51846">
    <property type="entry name" value="CNNM"/>
    <property type="match status" value="1"/>
</dbReference>
<evidence type="ECO:0000313" key="14">
    <source>
        <dbReference type="Proteomes" id="UP001221558"/>
    </source>
</evidence>
<dbReference type="SUPFAM" id="SSF54631">
    <property type="entry name" value="CBS-domain pair"/>
    <property type="match status" value="1"/>
</dbReference>
<feature type="transmembrane region" description="Helical" evidence="10">
    <location>
        <begin position="6"/>
        <end position="26"/>
    </location>
</feature>
<evidence type="ECO:0000256" key="9">
    <source>
        <dbReference type="PROSITE-ProRule" id="PRU01193"/>
    </source>
</evidence>
<sequence length="438" mass="48937">MGVDIFWTIFLVLANGFFVAAEFAIVKVRASQIELQAKSGSKVAKIAKNITEHLDGYLAATQLGITLASLALGWVGEAVMTEIVHKIFGLFNVELTGAIAKNLGHVLAFSIITFLHIVFGELAPKSIAIQRPVATTMRIAAPLQFFYFLFRPIIWLLNGFANFLLRLIGVDVHGHEASHSSEELQYLLEKGKESGALNNAEHELIKNVFDFNERIVKNIMVPRTKIVAVEMSDAAEEFISIVTEEGYSRMPVYDDNIDQIVGIVHTKDILPIIVKGKEVVLKNIMRKPYFIPETKKINDLMTEFQLKRIQIAIVLDEFGGTAGMVTLEDIVEELVGEIQDEYDEETPVVERISETEYMVDAGASVHDANGYLPLELPESSDYDTIAGLVSHYFEKIPDVGEVREVEGYAFTIIKKTQQNIEFVKLDLVETPNDDIDED</sequence>
<organism evidence="13 14">
    <name type="scientific">Sphingobacterium oryzagri</name>
    <dbReference type="NCBI Taxonomy" id="3025669"/>
    <lineage>
        <taxon>Bacteria</taxon>
        <taxon>Pseudomonadati</taxon>
        <taxon>Bacteroidota</taxon>
        <taxon>Sphingobacteriia</taxon>
        <taxon>Sphingobacteriales</taxon>
        <taxon>Sphingobacteriaceae</taxon>
        <taxon>Sphingobacterium</taxon>
    </lineage>
</organism>
<reference evidence="13 14" key="1">
    <citation type="submission" date="2023-02" db="EMBL/GenBank/DDBJ databases">
        <title>Genome sequence of Sphingobacterium sp. KACC 22765.</title>
        <authorList>
            <person name="Kim S."/>
            <person name="Heo J."/>
            <person name="Kwon S.-W."/>
        </authorList>
    </citation>
    <scope>NUCLEOTIDE SEQUENCE [LARGE SCALE GENOMIC DNA]</scope>
    <source>
        <strain evidence="13 14">KACC 22765</strain>
    </source>
</reference>
<evidence type="ECO:0000256" key="3">
    <source>
        <dbReference type="ARBA" id="ARBA00022692"/>
    </source>
</evidence>
<protein>
    <submittedName>
        <fullName evidence="13">Hemolysin family protein</fullName>
    </submittedName>
</protein>
<evidence type="ECO:0000256" key="5">
    <source>
        <dbReference type="ARBA" id="ARBA00022989"/>
    </source>
</evidence>
<keyword evidence="2" id="KW-1003">Cell membrane</keyword>
<dbReference type="PANTHER" id="PTHR43099:SF2">
    <property type="entry name" value="UPF0053 PROTEIN YRKA"/>
    <property type="match status" value="1"/>
</dbReference>
<dbReference type="CDD" id="cd04590">
    <property type="entry name" value="CBS_pair_CorC_HlyC_assoc"/>
    <property type="match status" value="1"/>
</dbReference>
<dbReference type="Gene3D" id="3.10.580.10">
    <property type="entry name" value="CBS-domain"/>
    <property type="match status" value="1"/>
</dbReference>
<dbReference type="InterPro" id="IPR051676">
    <property type="entry name" value="UPF0053_domain"/>
</dbReference>
<evidence type="ECO:0000259" key="11">
    <source>
        <dbReference type="PROSITE" id="PS51371"/>
    </source>
</evidence>
<dbReference type="Pfam" id="PF01595">
    <property type="entry name" value="CNNM"/>
    <property type="match status" value="1"/>
</dbReference>
<evidence type="ECO:0000256" key="2">
    <source>
        <dbReference type="ARBA" id="ARBA00022475"/>
    </source>
</evidence>
<comment type="subcellular location">
    <subcellularLocation>
        <location evidence="1">Cell membrane</location>
        <topology evidence="1">Multi-pass membrane protein</topology>
    </subcellularLocation>
</comment>
<dbReference type="InterPro" id="IPR036318">
    <property type="entry name" value="FAD-bd_PCMH-like_sf"/>
</dbReference>
<keyword evidence="7 9" id="KW-0472">Membrane</keyword>
<dbReference type="Pfam" id="PF03471">
    <property type="entry name" value="CorC_HlyC"/>
    <property type="match status" value="1"/>
</dbReference>
<dbReference type="InterPro" id="IPR005170">
    <property type="entry name" value="Transptr-assoc_dom"/>
</dbReference>
<keyword evidence="3 9" id="KW-0812">Transmembrane</keyword>
<feature type="transmembrane region" description="Helical" evidence="10">
    <location>
        <begin position="103"/>
        <end position="124"/>
    </location>
</feature>
<dbReference type="SUPFAM" id="SSF56176">
    <property type="entry name" value="FAD-binding/transporter-associated domain-like"/>
    <property type="match status" value="1"/>
</dbReference>